<reference evidence="2 3" key="2">
    <citation type="submission" date="2018-06" db="EMBL/GenBank/DDBJ databases">
        <title>Metagenomic assembly of (sub)arctic Cyanobacteria and their associated microbiome from non-axenic cultures.</title>
        <authorList>
            <person name="Baurain D."/>
        </authorList>
    </citation>
    <scope>NUCLEOTIDE SEQUENCE [LARGE SCALE GENOMIC DNA]</scope>
    <source>
        <strain evidence="2">ULC041bin1</strain>
    </source>
</reference>
<organism evidence="2 3">
    <name type="scientific">Shackletoniella antarctica</name>
    <dbReference type="NCBI Taxonomy" id="268115"/>
    <lineage>
        <taxon>Bacteria</taxon>
        <taxon>Bacillati</taxon>
        <taxon>Cyanobacteriota</taxon>
        <taxon>Cyanophyceae</taxon>
        <taxon>Oculatellales</taxon>
        <taxon>Oculatellaceae</taxon>
        <taxon>Shackletoniella</taxon>
    </lineage>
</organism>
<dbReference type="EMBL" id="QBMN01000012">
    <property type="protein sequence ID" value="PZO44873.1"/>
    <property type="molecule type" value="Genomic_DNA"/>
</dbReference>
<evidence type="ECO:0008006" key="4">
    <source>
        <dbReference type="Google" id="ProtNLM"/>
    </source>
</evidence>
<protein>
    <recommendedName>
        <fullName evidence="4">PRC-barrel domain-containing protein</fullName>
    </recommendedName>
</protein>
<feature type="region of interest" description="Disordered" evidence="1">
    <location>
        <begin position="273"/>
        <end position="292"/>
    </location>
</feature>
<dbReference type="PANTHER" id="PTHR36740:SF1">
    <property type="entry name" value="PRC-BARREL DOMAIN-CONTAINING PROTEIN"/>
    <property type="match status" value="1"/>
</dbReference>
<name>A0A2W4WIB8_9CYAN</name>
<evidence type="ECO:0000313" key="2">
    <source>
        <dbReference type="EMBL" id="PZO44873.1"/>
    </source>
</evidence>
<reference evidence="3" key="1">
    <citation type="submission" date="2018-04" db="EMBL/GenBank/DDBJ databases">
        <authorList>
            <person name="Cornet L."/>
        </authorList>
    </citation>
    <scope>NUCLEOTIDE SEQUENCE [LARGE SCALE GENOMIC DNA]</scope>
</reference>
<evidence type="ECO:0000313" key="3">
    <source>
        <dbReference type="Proteomes" id="UP000249081"/>
    </source>
</evidence>
<dbReference type="PANTHER" id="PTHR36740">
    <property type="entry name" value="PRC DOMAIN-CONTAINING PROTEIN"/>
    <property type="match status" value="1"/>
</dbReference>
<accession>A0A2W4WIB8</accession>
<gene>
    <name evidence="2" type="ORF">DCF17_03040</name>
</gene>
<dbReference type="AlphaFoldDB" id="A0A2W4WIB8"/>
<feature type="region of interest" description="Disordered" evidence="1">
    <location>
        <begin position="300"/>
        <end position="322"/>
    </location>
</feature>
<feature type="region of interest" description="Disordered" evidence="1">
    <location>
        <begin position="173"/>
        <end position="204"/>
    </location>
</feature>
<evidence type="ECO:0000256" key="1">
    <source>
        <dbReference type="SAM" id="MobiDB-lite"/>
    </source>
</evidence>
<proteinExistence type="predicted"/>
<sequence>MERSFPQGMLKSELINRLAINLDTAEEFGPIAEVWVNGRTHQVKGLGCSAGGLLNRQSRRFLWTQVGSIGRDGVVVKAGARAEAIDEHLQDCLPMGALELWSDHGDRLGQLVDYRFDPTTGNILQYLFIPEVTSDLAPGLYALDPIAVISTGRRRIMAEDTALRTAPLISEGLPQPAEAAGSRSPFDRLPLDRLPLDKMPDPRRGWDAAVKGTQTMRDQVNEHVQEGRQRLGAEAQDRRQKIQAEAQDKLGGLLGNVKRRTRGLRHQLREAVTDATAGLPSGPNLRDDKTPTIDVDVMEFWPEDDFPTGTGDERPYNPPPRP</sequence>
<dbReference type="Proteomes" id="UP000249081">
    <property type="component" value="Unassembled WGS sequence"/>
</dbReference>
<feature type="compositionally biased region" description="Basic and acidic residues" evidence="1">
    <location>
        <begin position="185"/>
        <end position="204"/>
    </location>
</feature>
<comment type="caution">
    <text evidence="2">The sequence shown here is derived from an EMBL/GenBank/DDBJ whole genome shotgun (WGS) entry which is preliminary data.</text>
</comment>